<comment type="caution">
    <text evidence="1">The sequence shown here is derived from an EMBL/GenBank/DDBJ whole genome shotgun (WGS) entry which is preliminary data.</text>
</comment>
<accession>A0A5B7GTT2</accession>
<proteinExistence type="predicted"/>
<organism evidence="1 2">
    <name type="scientific">Portunus trituberculatus</name>
    <name type="common">Swimming crab</name>
    <name type="synonym">Neptunus trituberculatus</name>
    <dbReference type="NCBI Taxonomy" id="210409"/>
    <lineage>
        <taxon>Eukaryota</taxon>
        <taxon>Metazoa</taxon>
        <taxon>Ecdysozoa</taxon>
        <taxon>Arthropoda</taxon>
        <taxon>Crustacea</taxon>
        <taxon>Multicrustacea</taxon>
        <taxon>Malacostraca</taxon>
        <taxon>Eumalacostraca</taxon>
        <taxon>Eucarida</taxon>
        <taxon>Decapoda</taxon>
        <taxon>Pleocyemata</taxon>
        <taxon>Brachyura</taxon>
        <taxon>Eubrachyura</taxon>
        <taxon>Portunoidea</taxon>
        <taxon>Portunidae</taxon>
        <taxon>Portuninae</taxon>
        <taxon>Portunus</taxon>
    </lineage>
</organism>
<name>A0A5B7GTT2_PORTR</name>
<protein>
    <recommendedName>
        <fullName evidence="3">F-box domain-containing protein</fullName>
    </recommendedName>
</protein>
<dbReference type="Proteomes" id="UP000324222">
    <property type="component" value="Unassembled WGS sequence"/>
</dbReference>
<sequence>MALEGSRTLHFFDLPDIVREKILGYLTFEELAHLRIRKLAKGNKRLKKKKSPPELAKSLGKCLDTSLLK</sequence>
<dbReference type="AlphaFoldDB" id="A0A5B7GTT2"/>
<evidence type="ECO:0000313" key="2">
    <source>
        <dbReference type="Proteomes" id="UP000324222"/>
    </source>
</evidence>
<dbReference type="EMBL" id="VSRR010018158">
    <property type="protein sequence ID" value="MPC61033.1"/>
    <property type="molecule type" value="Genomic_DNA"/>
</dbReference>
<reference evidence="1 2" key="1">
    <citation type="submission" date="2019-05" db="EMBL/GenBank/DDBJ databases">
        <title>Another draft genome of Portunus trituberculatus and its Hox gene families provides insights of decapod evolution.</title>
        <authorList>
            <person name="Jeong J.-H."/>
            <person name="Song I."/>
            <person name="Kim S."/>
            <person name="Choi T."/>
            <person name="Kim D."/>
            <person name="Ryu S."/>
            <person name="Kim W."/>
        </authorList>
    </citation>
    <scope>NUCLEOTIDE SEQUENCE [LARGE SCALE GENOMIC DNA]</scope>
    <source>
        <tissue evidence="1">Muscle</tissue>
    </source>
</reference>
<evidence type="ECO:0008006" key="3">
    <source>
        <dbReference type="Google" id="ProtNLM"/>
    </source>
</evidence>
<keyword evidence="2" id="KW-1185">Reference proteome</keyword>
<gene>
    <name evidence="1" type="ORF">E2C01_055096</name>
</gene>
<evidence type="ECO:0000313" key="1">
    <source>
        <dbReference type="EMBL" id="MPC61033.1"/>
    </source>
</evidence>